<proteinExistence type="predicted"/>
<evidence type="ECO:0000313" key="1">
    <source>
        <dbReference type="EMBL" id="SVE46566.1"/>
    </source>
</evidence>
<gene>
    <name evidence="1" type="ORF">METZ01_LOCUS499420</name>
</gene>
<dbReference type="Pfam" id="PF13385">
    <property type="entry name" value="Laminin_G_3"/>
    <property type="match status" value="1"/>
</dbReference>
<dbReference type="InterPro" id="IPR013320">
    <property type="entry name" value="ConA-like_dom_sf"/>
</dbReference>
<dbReference type="Gene3D" id="2.60.120.200">
    <property type="match status" value="1"/>
</dbReference>
<name>A0A383DPZ3_9ZZZZ</name>
<dbReference type="SUPFAM" id="SSF49899">
    <property type="entry name" value="Concanavalin A-like lectins/glucanases"/>
    <property type="match status" value="2"/>
</dbReference>
<accession>A0A383DPZ3</accession>
<feature type="non-terminal residue" evidence="1">
    <location>
        <position position="234"/>
    </location>
</feature>
<organism evidence="1">
    <name type="scientific">marine metagenome</name>
    <dbReference type="NCBI Taxonomy" id="408172"/>
    <lineage>
        <taxon>unclassified sequences</taxon>
        <taxon>metagenomes</taxon>
        <taxon>ecological metagenomes</taxon>
    </lineage>
</organism>
<sequence length="234" mass="25164">TGNQNFTFQSYVKVDESGSALSIWYTGQDGDPENNFSISTSTSPSEGFRVFWEHSGGTNYVFFGNGDITSDSWAHLSTTWDGTTLKLYINGELVSQDVPPNGPGATADRDYTFGGSGFIDELSIWNIALSQDEIQTYMETSPSNETGLVSYWNFNEGEGNTLTDISGNGNSGTIYEASWSGDGAPVEPPVLGCTDSYAENYNSDATADDGSCAGYPDNGEYVLSFDGIDDYVPV</sequence>
<reference evidence="1" key="1">
    <citation type="submission" date="2018-05" db="EMBL/GenBank/DDBJ databases">
        <authorList>
            <person name="Lanie J.A."/>
            <person name="Ng W.-L."/>
            <person name="Kazmierczak K.M."/>
            <person name="Andrzejewski T.M."/>
            <person name="Davidsen T.M."/>
            <person name="Wayne K.J."/>
            <person name="Tettelin H."/>
            <person name="Glass J.I."/>
            <person name="Rusch D."/>
            <person name="Podicherti R."/>
            <person name="Tsui H.-C.T."/>
            <person name="Winkler M.E."/>
        </authorList>
    </citation>
    <scope>NUCLEOTIDE SEQUENCE</scope>
</reference>
<dbReference type="AlphaFoldDB" id="A0A383DPZ3"/>
<protein>
    <recommendedName>
        <fullName evidence="2">LamG-like jellyroll fold domain-containing protein</fullName>
    </recommendedName>
</protein>
<feature type="non-terminal residue" evidence="1">
    <location>
        <position position="1"/>
    </location>
</feature>
<evidence type="ECO:0008006" key="2">
    <source>
        <dbReference type="Google" id="ProtNLM"/>
    </source>
</evidence>
<dbReference type="EMBL" id="UINC01219200">
    <property type="protein sequence ID" value="SVE46566.1"/>
    <property type="molecule type" value="Genomic_DNA"/>
</dbReference>